<dbReference type="EMBL" id="LIYF01000017">
    <property type="protein sequence ID" value="KZK07010.1"/>
    <property type="molecule type" value="Genomic_DNA"/>
</dbReference>
<proteinExistence type="predicted"/>
<accession>A0A161W2Z4</accession>
<dbReference type="Proteomes" id="UP000076519">
    <property type="component" value="Unassembled WGS sequence"/>
</dbReference>
<dbReference type="AlphaFoldDB" id="A0A161W2Z4"/>
<evidence type="ECO:0000313" key="1">
    <source>
        <dbReference type="EMBL" id="KZK07010.1"/>
    </source>
</evidence>
<dbReference type="PATRIC" id="fig|1359.32.peg.653"/>
<evidence type="ECO:0000313" key="2">
    <source>
        <dbReference type="Proteomes" id="UP000076519"/>
    </source>
</evidence>
<organism evidence="1 2">
    <name type="scientific">Lactococcus lactis subsp. cremoris</name>
    <name type="common">Streptococcus cremoris</name>
    <dbReference type="NCBI Taxonomy" id="1359"/>
    <lineage>
        <taxon>Bacteria</taxon>
        <taxon>Bacillati</taxon>
        <taxon>Bacillota</taxon>
        <taxon>Bacilli</taxon>
        <taxon>Lactobacillales</taxon>
        <taxon>Streptococcaceae</taxon>
        <taxon>Lactococcus</taxon>
    </lineage>
</organism>
<protein>
    <submittedName>
        <fullName evidence="1">Uncharacterized protein</fullName>
    </submittedName>
</protein>
<comment type="caution">
    <text evidence="1">The sequence shown here is derived from an EMBL/GenBank/DDBJ whole genome shotgun (WGS) entry which is preliminary data.</text>
</comment>
<dbReference type="RefSeq" id="WP_063281592.1">
    <property type="nucleotide sequence ID" value="NZ_LIYF01000017.1"/>
</dbReference>
<sequence length="114" mass="12635">MNFTMTRASIRRNSFKKKVSVLLVSSVFISGTVFASVQVFVSGGWNTNYVERFNPTIGQATGYDNAKINQRHYSWVKVRKSATAFSNTVSANKIAQAKAIGAWNAGYSGWFVKL</sequence>
<name>A0A161W2Z4_LACLC</name>
<reference evidence="1 2" key="1">
    <citation type="submission" date="2015-08" db="EMBL/GenBank/DDBJ databases">
        <title>Draft Genome Sequences of 11 Lactococcus lactis subspecies cremoris strains.</title>
        <authorList>
            <person name="Wels M."/>
            <person name="Backus L."/>
            <person name="Boekhorst J."/>
            <person name="Dijkstra A."/>
            <person name="Beerthuizen M."/>
            <person name="Siezen R."/>
            <person name="Bachmann H."/>
            <person name="Van Hijum S."/>
        </authorList>
    </citation>
    <scope>NUCLEOTIDE SEQUENCE [LARGE SCALE GENOMIC DNA]</scope>
    <source>
        <strain evidence="1 2">KW10</strain>
    </source>
</reference>
<gene>
    <name evidence="1" type="ORF">AB996_1039</name>
</gene>